<dbReference type="InterPro" id="IPR013083">
    <property type="entry name" value="Znf_RING/FYVE/PHD"/>
</dbReference>
<proteinExistence type="predicted"/>
<comment type="caution">
    <text evidence="2">The sequence shown here is derived from an EMBL/GenBank/DDBJ whole genome shotgun (WGS) entry which is preliminary data.</text>
</comment>
<dbReference type="Proteomes" id="UP000257109">
    <property type="component" value="Unassembled WGS sequence"/>
</dbReference>
<keyword evidence="1" id="KW-0472">Membrane</keyword>
<dbReference type="PANTHER" id="PTHR15315">
    <property type="entry name" value="RING FINGER PROTEIN 41, 151"/>
    <property type="match status" value="1"/>
</dbReference>
<dbReference type="GO" id="GO:0016567">
    <property type="term" value="P:protein ubiquitination"/>
    <property type="evidence" value="ECO:0007669"/>
    <property type="project" value="TreeGrafter"/>
</dbReference>
<dbReference type="AlphaFoldDB" id="A0A371F0J8"/>
<keyword evidence="1" id="KW-0812">Transmembrane</keyword>
<keyword evidence="1" id="KW-1133">Transmembrane helix</keyword>
<dbReference type="PANTHER" id="PTHR15315:SF22">
    <property type="entry name" value="OS01G0905700 PROTEIN"/>
    <property type="match status" value="1"/>
</dbReference>
<accession>A0A371F0J8</accession>
<dbReference type="OrthoDB" id="1630758at2759"/>
<name>A0A371F0J8_MUCPR</name>
<evidence type="ECO:0000256" key="1">
    <source>
        <dbReference type="SAM" id="Phobius"/>
    </source>
</evidence>
<dbReference type="SUPFAM" id="SSF57850">
    <property type="entry name" value="RING/U-box"/>
    <property type="match status" value="1"/>
</dbReference>
<evidence type="ECO:0000313" key="3">
    <source>
        <dbReference type="Proteomes" id="UP000257109"/>
    </source>
</evidence>
<protein>
    <recommendedName>
        <fullName evidence="4">RING-type domain-containing protein</fullName>
    </recommendedName>
</protein>
<organism evidence="2 3">
    <name type="scientific">Mucuna pruriens</name>
    <name type="common">Velvet bean</name>
    <name type="synonym">Dolichos pruriens</name>
    <dbReference type="NCBI Taxonomy" id="157652"/>
    <lineage>
        <taxon>Eukaryota</taxon>
        <taxon>Viridiplantae</taxon>
        <taxon>Streptophyta</taxon>
        <taxon>Embryophyta</taxon>
        <taxon>Tracheophyta</taxon>
        <taxon>Spermatophyta</taxon>
        <taxon>Magnoliopsida</taxon>
        <taxon>eudicotyledons</taxon>
        <taxon>Gunneridae</taxon>
        <taxon>Pentapetalae</taxon>
        <taxon>rosids</taxon>
        <taxon>fabids</taxon>
        <taxon>Fabales</taxon>
        <taxon>Fabaceae</taxon>
        <taxon>Papilionoideae</taxon>
        <taxon>50 kb inversion clade</taxon>
        <taxon>NPAAA clade</taxon>
        <taxon>indigoferoid/millettioid clade</taxon>
        <taxon>Phaseoleae</taxon>
        <taxon>Mucuna</taxon>
    </lineage>
</organism>
<gene>
    <name evidence="2" type="ORF">CR513_48791</name>
</gene>
<dbReference type="EMBL" id="QJKJ01011193">
    <property type="protein sequence ID" value="RDX71812.1"/>
    <property type="molecule type" value="Genomic_DNA"/>
</dbReference>
<reference evidence="2" key="1">
    <citation type="submission" date="2018-05" db="EMBL/GenBank/DDBJ databases">
        <title>Draft genome of Mucuna pruriens seed.</title>
        <authorList>
            <person name="Nnadi N.E."/>
            <person name="Vos R."/>
            <person name="Hasami M.H."/>
            <person name="Devisetty U.K."/>
            <person name="Aguiy J.C."/>
        </authorList>
    </citation>
    <scope>NUCLEOTIDE SEQUENCE [LARGE SCALE GENOMIC DNA]</scope>
    <source>
        <strain evidence="2">JCA_2017</strain>
    </source>
</reference>
<keyword evidence="3" id="KW-1185">Reference proteome</keyword>
<sequence length="301" mass="34857">MWQKQPNNSSFNDSVKALEDDIQHANTMAAALPRDYDGNYFQMKLSYSPFAPLFLYLIEWLDFSCTHTLPMYLGLLHILIFNVCHYYFWLISSLLCFPPCSVFQFFHSFVYFATPFYCGNANELVVYADGMPSISSKERKATIKEFYGILLAVLFSSTLNQLCRWHAFAAIIYPSLRLLQGEFNNDQRSSCAEAVIRKRIEKVLNKDLEGDEECGICMENSMKMVLPNCGHSLYMRSESCPFCRGSLRRISPRDLWVVIGNSDVVDRITIAKENLRRLYLYVETLPPIISDTHIYTFNYML</sequence>
<dbReference type="STRING" id="157652.A0A371F0J8"/>
<feature type="transmembrane region" description="Helical" evidence="1">
    <location>
        <begin position="146"/>
        <end position="167"/>
    </location>
</feature>
<dbReference type="GO" id="GO:0061630">
    <property type="term" value="F:ubiquitin protein ligase activity"/>
    <property type="evidence" value="ECO:0007669"/>
    <property type="project" value="TreeGrafter"/>
</dbReference>
<evidence type="ECO:0008006" key="4">
    <source>
        <dbReference type="Google" id="ProtNLM"/>
    </source>
</evidence>
<dbReference type="Gene3D" id="3.30.40.10">
    <property type="entry name" value="Zinc/RING finger domain, C3HC4 (zinc finger)"/>
    <property type="match status" value="1"/>
</dbReference>
<feature type="non-terminal residue" evidence="2">
    <location>
        <position position="1"/>
    </location>
</feature>
<evidence type="ECO:0000313" key="2">
    <source>
        <dbReference type="EMBL" id="RDX71812.1"/>
    </source>
</evidence>